<accession>A0ABS2QMI7</accession>
<feature type="transmembrane region" description="Helical" evidence="7">
    <location>
        <begin position="267"/>
        <end position="287"/>
    </location>
</feature>
<keyword evidence="5 7" id="KW-1133">Transmembrane helix</keyword>
<keyword evidence="6 7" id="KW-0472">Membrane</keyword>
<feature type="transmembrane region" description="Helical" evidence="7">
    <location>
        <begin position="76"/>
        <end position="93"/>
    </location>
</feature>
<evidence type="ECO:0000256" key="5">
    <source>
        <dbReference type="ARBA" id="ARBA00022989"/>
    </source>
</evidence>
<evidence type="ECO:0000256" key="3">
    <source>
        <dbReference type="ARBA" id="ARBA00022475"/>
    </source>
</evidence>
<dbReference type="RefSeq" id="WP_239558759.1">
    <property type="nucleotide sequence ID" value="NZ_JAFBFI010000012.1"/>
</dbReference>
<evidence type="ECO:0000256" key="1">
    <source>
        <dbReference type="ARBA" id="ARBA00004651"/>
    </source>
</evidence>
<dbReference type="Proteomes" id="UP000823486">
    <property type="component" value="Unassembled WGS sequence"/>
</dbReference>
<organism evidence="9 10">
    <name type="scientific">Peribacillus deserti</name>
    <dbReference type="NCBI Taxonomy" id="673318"/>
    <lineage>
        <taxon>Bacteria</taxon>
        <taxon>Bacillati</taxon>
        <taxon>Bacillota</taxon>
        <taxon>Bacilli</taxon>
        <taxon>Bacillales</taxon>
        <taxon>Bacillaceae</taxon>
        <taxon>Peribacillus</taxon>
    </lineage>
</organism>
<evidence type="ECO:0000256" key="6">
    <source>
        <dbReference type="ARBA" id="ARBA00023136"/>
    </source>
</evidence>
<evidence type="ECO:0000256" key="4">
    <source>
        <dbReference type="ARBA" id="ARBA00022692"/>
    </source>
</evidence>
<feature type="transmembrane region" description="Helical" evidence="7">
    <location>
        <begin position="164"/>
        <end position="182"/>
    </location>
</feature>
<dbReference type="InterPro" id="IPR024989">
    <property type="entry name" value="MFS_assoc_dom"/>
</dbReference>
<evidence type="ECO:0000313" key="9">
    <source>
        <dbReference type="EMBL" id="MBM7693461.1"/>
    </source>
</evidence>
<evidence type="ECO:0000256" key="2">
    <source>
        <dbReference type="ARBA" id="ARBA00022448"/>
    </source>
</evidence>
<gene>
    <name evidence="9" type="ORF">JOC77_002901</name>
</gene>
<feature type="transmembrane region" description="Helical" evidence="7">
    <location>
        <begin position="99"/>
        <end position="117"/>
    </location>
</feature>
<feature type="transmembrane region" description="Helical" evidence="7">
    <location>
        <begin position="293"/>
        <end position="314"/>
    </location>
</feature>
<feature type="transmembrane region" description="Helical" evidence="7">
    <location>
        <begin position="138"/>
        <end position="158"/>
    </location>
</feature>
<feature type="transmembrane region" description="Helical" evidence="7">
    <location>
        <begin position="12"/>
        <end position="33"/>
    </location>
</feature>
<keyword evidence="4 7" id="KW-0812">Transmembrane</keyword>
<sequence>MNKQVLKETRILQSFYLFTFFGVGSMAPLLSVFLSKERHLDGFEVGTIMSVGPIVMIFFQPFWGILTDKIQAPRKILALTAILTGIMGLGFLLGAQFAVLLTAAVLVAIFQSALIPISDSISLQFTSRVKGNYGNIRLFGSLGFGLAVFIIGKLSDMYIGLEMIFYSFFISMAISSILSFYLPKEKAGSKVNILSGVKEIFAMKKFIVFLAITFLIFGPNLANNTYFGLFVEARGGTYAGIGLAFLVAVLSEIPFMRAAGAWIKSIGLLPITLIAGVSSLIRWSFYFTEPNLTVIYASAVIQGLSIGLFLPAALQYIRDIAPMHIAVTAVTIYSAIGNGLGNWFHTFVGGIILDQFKIQGVYLFFSIMALIGVVLNIYLMRLEKSTSSQTILSRT</sequence>
<dbReference type="SUPFAM" id="SSF103473">
    <property type="entry name" value="MFS general substrate transporter"/>
    <property type="match status" value="1"/>
</dbReference>
<feature type="transmembrane region" description="Helical" evidence="7">
    <location>
        <begin position="203"/>
        <end position="222"/>
    </location>
</feature>
<reference evidence="9 10" key="1">
    <citation type="submission" date="2021-01" db="EMBL/GenBank/DDBJ databases">
        <title>Genomic Encyclopedia of Type Strains, Phase IV (KMG-IV): sequencing the most valuable type-strain genomes for metagenomic binning, comparative biology and taxonomic classification.</title>
        <authorList>
            <person name="Goeker M."/>
        </authorList>
    </citation>
    <scope>NUCLEOTIDE SEQUENCE [LARGE SCALE GENOMIC DNA]</scope>
    <source>
        <strain evidence="9 10">DSM 105482</strain>
    </source>
</reference>
<dbReference type="InterPro" id="IPR036259">
    <property type="entry name" value="MFS_trans_sf"/>
</dbReference>
<comment type="subcellular location">
    <subcellularLocation>
        <location evidence="1">Cell membrane</location>
        <topology evidence="1">Multi-pass membrane protein</topology>
    </subcellularLocation>
</comment>
<feature type="transmembrane region" description="Helical" evidence="7">
    <location>
        <begin position="360"/>
        <end position="379"/>
    </location>
</feature>
<dbReference type="PROSITE" id="PS50850">
    <property type="entry name" value="MFS"/>
    <property type="match status" value="1"/>
</dbReference>
<keyword evidence="3" id="KW-1003">Cell membrane</keyword>
<dbReference type="InterPro" id="IPR020846">
    <property type="entry name" value="MFS_dom"/>
</dbReference>
<feature type="domain" description="Major facilitator superfamily (MFS) profile" evidence="8">
    <location>
        <begin position="1"/>
        <end position="384"/>
    </location>
</feature>
<comment type="caution">
    <text evidence="9">The sequence shown here is derived from an EMBL/GenBank/DDBJ whole genome shotgun (WGS) entry which is preliminary data.</text>
</comment>
<dbReference type="Pfam" id="PF12832">
    <property type="entry name" value="MFS_1_like"/>
    <property type="match status" value="1"/>
</dbReference>
<evidence type="ECO:0000259" key="8">
    <source>
        <dbReference type="PROSITE" id="PS50850"/>
    </source>
</evidence>
<evidence type="ECO:0000313" key="10">
    <source>
        <dbReference type="Proteomes" id="UP000823486"/>
    </source>
</evidence>
<name>A0ABS2QMI7_9BACI</name>
<evidence type="ECO:0000256" key="7">
    <source>
        <dbReference type="SAM" id="Phobius"/>
    </source>
</evidence>
<dbReference type="Gene3D" id="1.20.1250.20">
    <property type="entry name" value="MFS general substrate transporter like domains"/>
    <property type="match status" value="2"/>
</dbReference>
<keyword evidence="2" id="KW-0813">Transport</keyword>
<keyword evidence="10" id="KW-1185">Reference proteome</keyword>
<protein>
    <submittedName>
        <fullName evidence="9">PPP family 3-phenylpropionic acid transporter</fullName>
    </submittedName>
</protein>
<dbReference type="PANTHER" id="PTHR23522:SF4">
    <property type="entry name" value="NUCLEOSIDE PERMEASE NUPG-RELATED"/>
    <property type="match status" value="1"/>
</dbReference>
<feature type="transmembrane region" description="Helical" evidence="7">
    <location>
        <begin position="45"/>
        <end position="64"/>
    </location>
</feature>
<proteinExistence type="predicted"/>
<dbReference type="EMBL" id="JAFBFI010000012">
    <property type="protein sequence ID" value="MBM7693461.1"/>
    <property type="molecule type" value="Genomic_DNA"/>
</dbReference>
<feature type="transmembrane region" description="Helical" evidence="7">
    <location>
        <begin position="237"/>
        <end position="255"/>
    </location>
</feature>
<feature type="transmembrane region" description="Helical" evidence="7">
    <location>
        <begin position="321"/>
        <end position="340"/>
    </location>
</feature>
<dbReference type="PANTHER" id="PTHR23522">
    <property type="entry name" value="BLL5896 PROTEIN"/>
    <property type="match status" value="1"/>
</dbReference>